<feature type="region of interest" description="Disordered" evidence="1">
    <location>
        <begin position="416"/>
        <end position="445"/>
    </location>
</feature>
<gene>
    <name evidence="3" type="ORF">CEXT_647531</name>
</gene>
<comment type="caution">
    <text evidence="3">The sequence shown here is derived from an EMBL/GenBank/DDBJ whole genome shotgun (WGS) entry which is preliminary data.</text>
</comment>
<evidence type="ECO:0000313" key="3">
    <source>
        <dbReference type="EMBL" id="GIY94186.1"/>
    </source>
</evidence>
<protein>
    <submittedName>
        <fullName evidence="3">Uncharacterized protein</fullName>
    </submittedName>
</protein>
<organism evidence="3 4">
    <name type="scientific">Caerostris extrusa</name>
    <name type="common">Bark spider</name>
    <name type="synonym">Caerostris bankana</name>
    <dbReference type="NCBI Taxonomy" id="172846"/>
    <lineage>
        <taxon>Eukaryota</taxon>
        <taxon>Metazoa</taxon>
        <taxon>Ecdysozoa</taxon>
        <taxon>Arthropoda</taxon>
        <taxon>Chelicerata</taxon>
        <taxon>Arachnida</taxon>
        <taxon>Araneae</taxon>
        <taxon>Araneomorphae</taxon>
        <taxon>Entelegynae</taxon>
        <taxon>Araneoidea</taxon>
        <taxon>Araneidae</taxon>
        <taxon>Caerostris</taxon>
    </lineage>
</organism>
<proteinExistence type="predicted"/>
<reference evidence="3 4" key="1">
    <citation type="submission" date="2021-06" db="EMBL/GenBank/DDBJ databases">
        <title>Caerostris extrusa draft genome.</title>
        <authorList>
            <person name="Kono N."/>
            <person name="Arakawa K."/>
        </authorList>
    </citation>
    <scope>NUCLEOTIDE SEQUENCE [LARGE SCALE GENOMIC DNA]</scope>
</reference>
<feature type="chain" id="PRO_5043943765" evidence="2">
    <location>
        <begin position="25"/>
        <end position="445"/>
    </location>
</feature>
<evidence type="ECO:0000256" key="2">
    <source>
        <dbReference type="SAM" id="SignalP"/>
    </source>
</evidence>
<keyword evidence="2" id="KW-0732">Signal</keyword>
<evidence type="ECO:0000313" key="4">
    <source>
        <dbReference type="Proteomes" id="UP001054945"/>
    </source>
</evidence>
<sequence>MSLDCVKHLQTALFFFLYLRFVSVTPRVGGAKSRCAPRRHSCCFSVTSRRQGRELPGRSRALFVYEVASIRFGSAEEIEAKGKYVSILLKLCEHLKGTVPFGQNALMTWDADRYILEELLKNTSNGNENLEKSFSEEPLRKYPRLGDHSETIAKIEDELKSIMNLPCGSSNRGGVVGKTGDVTLKNDKAIMVGSTGIAELKAECSRGVGKFEIIQDIGYSSETSAHLSMDEKPESIDFQDNKSLCRNSLSADDRLLANKPYLAPDKYPSALTDSFYKVACIDDDVFEELGKAPPVIPQCANEVENSSKAAEVLGTPKSNRSIDKYKAKCSLDKEFSANKHLDCSTQRKTGKLQESVAHFPKEGKASWSSKAENSSCDASGECTTAESDSEKSNVSDVNNSVTLSQSFTGSIETVIPAKREDVTSNSVRLRKKKRSTRDRPGVSLS</sequence>
<dbReference type="AlphaFoldDB" id="A0AAV4XJS7"/>
<dbReference type="Proteomes" id="UP001054945">
    <property type="component" value="Unassembled WGS sequence"/>
</dbReference>
<feature type="region of interest" description="Disordered" evidence="1">
    <location>
        <begin position="360"/>
        <end position="401"/>
    </location>
</feature>
<dbReference type="EMBL" id="BPLR01000363">
    <property type="protein sequence ID" value="GIY94186.1"/>
    <property type="molecule type" value="Genomic_DNA"/>
</dbReference>
<name>A0AAV4XJS7_CAEEX</name>
<feature type="signal peptide" evidence="2">
    <location>
        <begin position="1"/>
        <end position="24"/>
    </location>
</feature>
<keyword evidence="4" id="KW-1185">Reference proteome</keyword>
<evidence type="ECO:0000256" key="1">
    <source>
        <dbReference type="SAM" id="MobiDB-lite"/>
    </source>
</evidence>
<accession>A0AAV4XJS7</accession>
<feature type="compositionally biased region" description="Polar residues" evidence="1">
    <location>
        <begin position="366"/>
        <end position="387"/>
    </location>
</feature>